<dbReference type="InterPro" id="IPR036163">
    <property type="entry name" value="HMA_dom_sf"/>
</dbReference>
<evidence type="ECO:0000256" key="2">
    <source>
        <dbReference type="ARBA" id="ARBA00004236"/>
    </source>
</evidence>
<dbReference type="SUPFAM" id="SSF81665">
    <property type="entry name" value="Calcium ATPase, transmembrane domain M"/>
    <property type="match status" value="1"/>
</dbReference>
<dbReference type="InterPro" id="IPR008250">
    <property type="entry name" value="ATPase_P-typ_transduc_dom_A_sf"/>
</dbReference>
<organism evidence="18 19">
    <name type="scientific">Campylobacter sputorum subsp. sputorum</name>
    <dbReference type="NCBI Taxonomy" id="32024"/>
    <lineage>
        <taxon>Bacteria</taxon>
        <taxon>Pseudomonadati</taxon>
        <taxon>Campylobacterota</taxon>
        <taxon>Epsilonproteobacteria</taxon>
        <taxon>Campylobacterales</taxon>
        <taxon>Campylobacteraceae</taxon>
        <taxon>Campylobacter</taxon>
    </lineage>
</organism>
<evidence type="ECO:0000256" key="15">
    <source>
        <dbReference type="ARBA" id="ARBA00047424"/>
    </source>
</evidence>
<dbReference type="GO" id="GO:0005886">
    <property type="term" value="C:plasma membrane"/>
    <property type="evidence" value="ECO:0007669"/>
    <property type="project" value="UniProtKB-SubCell"/>
</dbReference>
<evidence type="ECO:0000256" key="3">
    <source>
        <dbReference type="ARBA" id="ARBA00006024"/>
    </source>
</evidence>
<dbReference type="Pfam" id="PF00122">
    <property type="entry name" value="E1-E2_ATPase"/>
    <property type="match status" value="1"/>
</dbReference>
<dbReference type="PRINTS" id="PR00119">
    <property type="entry name" value="CATATPASE"/>
</dbReference>
<keyword evidence="11 16" id="KW-0472">Membrane</keyword>
<dbReference type="Gene3D" id="3.40.50.1000">
    <property type="entry name" value="HAD superfamily/HAD-like"/>
    <property type="match status" value="1"/>
</dbReference>
<dbReference type="PROSITE" id="PS50846">
    <property type="entry name" value="HMA_2"/>
    <property type="match status" value="1"/>
</dbReference>
<dbReference type="Pfam" id="PF00702">
    <property type="entry name" value="Hydrolase"/>
    <property type="match status" value="1"/>
</dbReference>
<gene>
    <name evidence="18" type="primary">copA_2</name>
    <name evidence="18" type="ORF">NCTC12475_01641</name>
</gene>
<dbReference type="PRINTS" id="PR00943">
    <property type="entry name" value="CUATPASE"/>
</dbReference>
<evidence type="ECO:0000259" key="17">
    <source>
        <dbReference type="PROSITE" id="PS50846"/>
    </source>
</evidence>
<evidence type="ECO:0000256" key="10">
    <source>
        <dbReference type="ARBA" id="ARBA00022989"/>
    </source>
</evidence>
<dbReference type="GO" id="GO:0012505">
    <property type="term" value="C:endomembrane system"/>
    <property type="evidence" value="ECO:0007669"/>
    <property type="project" value="UniProtKB-SubCell"/>
</dbReference>
<evidence type="ECO:0000256" key="6">
    <source>
        <dbReference type="ARBA" id="ARBA00022723"/>
    </source>
</evidence>
<dbReference type="Pfam" id="PF12156">
    <property type="entry name" value="ATPase-cat_bd"/>
    <property type="match status" value="1"/>
</dbReference>
<dbReference type="GeneID" id="93090281"/>
<dbReference type="PROSITE" id="PS00154">
    <property type="entry name" value="ATPASE_E1_E2"/>
    <property type="match status" value="1"/>
</dbReference>
<dbReference type="InterPro" id="IPR044492">
    <property type="entry name" value="P_typ_ATPase_HD_dom"/>
</dbReference>
<dbReference type="Gene3D" id="3.40.1110.10">
    <property type="entry name" value="Calcium-transporting ATPase, cytoplasmic domain N"/>
    <property type="match status" value="1"/>
</dbReference>
<dbReference type="SUPFAM" id="SSF81653">
    <property type="entry name" value="Calcium ATPase, transduction domain A"/>
    <property type="match status" value="1"/>
</dbReference>
<dbReference type="STRING" id="32024.GCA_000788295_00831"/>
<feature type="transmembrane region" description="Helical" evidence="16">
    <location>
        <begin position="211"/>
        <end position="230"/>
    </location>
</feature>
<reference evidence="18 19" key="1">
    <citation type="submission" date="2018-06" db="EMBL/GenBank/DDBJ databases">
        <authorList>
            <consortium name="Pathogen Informatics"/>
            <person name="Doyle S."/>
        </authorList>
    </citation>
    <scope>NUCLEOTIDE SEQUENCE [LARGE SCALE GENOMIC DNA]</scope>
    <source>
        <strain evidence="18 19">NCTC12475</strain>
    </source>
</reference>
<dbReference type="SFLD" id="SFLDG00002">
    <property type="entry name" value="C1.7:_P-type_atpase_like"/>
    <property type="match status" value="1"/>
</dbReference>
<feature type="transmembrane region" description="Helical" evidence="16">
    <location>
        <begin position="446"/>
        <end position="479"/>
    </location>
</feature>
<dbReference type="GO" id="GO:0016887">
    <property type="term" value="F:ATP hydrolysis activity"/>
    <property type="evidence" value="ECO:0007669"/>
    <property type="project" value="InterPro"/>
</dbReference>
<dbReference type="Gene3D" id="2.70.150.10">
    <property type="entry name" value="Calcium-transporting ATPase, cytoplasmic transduction domain A"/>
    <property type="match status" value="1"/>
</dbReference>
<keyword evidence="16" id="KW-1003">Cell membrane</keyword>
<comment type="catalytic activity">
    <reaction evidence="15">
        <text>Cu(2+)(in) + ATP + H2O = Cu(2+)(out) + ADP + phosphate + H(+)</text>
        <dbReference type="Rhea" id="RHEA:10376"/>
        <dbReference type="ChEBI" id="CHEBI:15377"/>
        <dbReference type="ChEBI" id="CHEBI:15378"/>
        <dbReference type="ChEBI" id="CHEBI:29036"/>
        <dbReference type="ChEBI" id="CHEBI:30616"/>
        <dbReference type="ChEBI" id="CHEBI:43474"/>
        <dbReference type="ChEBI" id="CHEBI:456216"/>
        <dbReference type="EC" id="7.2.2.9"/>
    </reaction>
</comment>
<dbReference type="PANTHER" id="PTHR43520">
    <property type="entry name" value="ATP7, ISOFORM B"/>
    <property type="match status" value="1"/>
</dbReference>
<dbReference type="GO" id="GO:0005524">
    <property type="term" value="F:ATP binding"/>
    <property type="evidence" value="ECO:0007669"/>
    <property type="project" value="UniProtKB-UniRule"/>
</dbReference>
<comment type="function">
    <text evidence="12">Probably involved in copper export.</text>
</comment>
<protein>
    <recommendedName>
        <fullName evidence="14">Copper-transporting ATPase</fullName>
        <ecNumber evidence="13">7.2.2.9</ecNumber>
    </recommendedName>
</protein>
<evidence type="ECO:0000313" key="18">
    <source>
        <dbReference type="EMBL" id="SUX11416.1"/>
    </source>
</evidence>
<evidence type="ECO:0000256" key="11">
    <source>
        <dbReference type="ARBA" id="ARBA00023136"/>
    </source>
</evidence>
<feature type="transmembrane region" description="Helical" evidence="16">
    <location>
        <begin position="422"/>
        <end position="440"/>
    </location>
</feature>
<comment type="similarity">
    <text evidence="3 16">Belongs to the cation transport ATPase (P-type) (TC 3.A.3) family. Type IB subfamily.</text>
</comment>
<name>A0A381DL76_9BACT</name>
<keyword evidence="18" id="KW-0378">Hydrolase</keyword>
<dbReference type="EC" id="7.2.2.9" evidence="13"/>
<dbReference type="SUPFAM" id="SSF56784">
    <property type="entry name" value="HAD-like"/>
    <property type="match status" value="1"/>
</dbReference>
<dbReference type="InterPro" id="IPR027256">
    <property type="entry name" value="P-typ_ATPase_IB"/>
</dbReference>
<dbReference type="InterPro" id="IPR001757">
    <property type="entry name" value="P_typ_ATPase"/>
</dbReference>
<accession>A0A381DL76</accession>
<dbReference type="GO" id="GO:0055070">
    <property type="term" value="P:copper ion homeostasis"/>
    <property type="evidence" value="ECO:0007669"/>
    <property type="project" value="TreeGrafter"/>
</dbReference>
<dbReference type="InterPro" id="IPR018303">
    <property type="entry name" value="ATPase_P-typ_P_site"/>
</dbReference>
<feature type="domain" description="HMA" evidence="17">
    <location>
        <begin position="85"/>
        <end position="151"/>
    </location>
</feature>
<dbReference type="SUPFAM" id="SSF55008">
    <property type="entry name" value="HMA, heavy metal-associated domain"/>
    <property type="match status" value="1"/>
</dbReference>
<dbReference type="InterPro" id="IPR059000">
    <property type="entry name" value="ATPase_P-type_domA"/>
</dbReference>
<dbReference type="InterPro" id="IPR021993">
    <property type="entry name" value="ATPase-cat-bd"/>
</dbReference>
<evidence type="ECO:0000256" key="16">
    <source>
        <dbReference type="RuleBase" id="RU362081"/>
    </source>
</evidence>
<keyword evidence="4" id="KW-0597">Phosphoprotein</keyword>
<dbReference type="InterPro" id="IPR036412">
    <property type="entry name" value="HAD-like_sf"/>
</dbReference>
<feature type="transmembrane region" description="Helical" evidence="16">
    <location>
        <begin position="242"/>
        <end position="260"/>
    </location>
</feature>
<keyword evidence="6 16" id="KW-0479">Metal-binding</keyword>
<dbReference type="RefSeq" id="WP_089182146.1">
    <property type="nucleotide sequence ID" value="NZ_CP043427.1"/>
</dbReference>
<evidence type="ECO:0000256" key="14">
    <source>
        <dbReference type="ARBA" id="ARBA00040690"/>
    </source>
</evidence>
<dbReference type="InterPro" id="IPR023298">
    <property type="entry name" value="ATPase_P-typ_TM_dom_sf"/>
</dbReference>
<dbReference type="InterPro" id="IPR023214">
    <property type="entry name" value="HAD_sf"/>
</dbReference>
<keyword evidence="7 16" id="KW-0547">Nucleotide-binding</keyword>
<keyword evidence="8 16" id="KW-0067">ATP-binding</keyword>
<evidence type="ECO:0000256" key="1">
    <source>
        <dbReference type="ARBA" id="ARBA00004127"/>
    </source>
</evidence>
<dbReference type="EMBL" id="UFVD01000001">
    <property type="protein sequence ID" value="SUX11416.1"/>
    <property type="molecule type" value="Genomic_DNA"/>
</dbReference>
<evidence type="ECO:0000256" key="9">
    <source>
        <dbReference type="ARBA" id="ARBA00022967"/>
    </source>
</evidence>
<keyword evidence="9" id="KW-1278">Translocase</keyword>
<dbReference type="Pfam" id="PF00403">
    <property type="entry name" value="HMA"/>
    <property type="match status" value="1"/>
</dbReference>
<evidence type="ECO:0000256" key="12">
    <source>
        <dbReference type="ARBA" id="ARBA00037143"/>
    </source>
</evidence>
<keyword evidence="5 16" id="KW-0812">Transmembrane</keyword>
<keyword evidence="19" id="KW-1185">Reference proteome</keyword>
<feature type="transmembrane region" description="Helical" evidence="16">
    <location>
        <begin position="169"/>
        <end position="191"/>
    </location>
</feature>
<sequence>MSQQKCEHCKLKFDTNSMISDENGLKFCCNGCKNVYHILNESGFGEFYDRLGKNTLQPVTQSTTIADSIDYIYKNYVTKTDDGFDEIYIIIEGIHCLACIWLNEKILFNTKGVIEADINATTNKAKIVWDSNEISLKEIFEKIKLIGYNPTPYDATRAEIRANSLRREFYAKLLVGIFGIMNIMWIAIANYAGYFSGIDKDIKSVLAFGEFTLATLVLFYTGSVFFKGAIMALKTKMPNMDLLVASGASIAYVYSIYAMFSRVGETYFDSVAMIITFVFIGKYLEILSQKRATDTLDSLSSFMVSGIFVLQDGKSVEKNINEIKKGEIIILNSGQKVLIDGVVLSGEGSFDYSSLSGESIPVYKTKDDEITSGAICLNGSLTYEAKNEFKNSTLSKIINLLQNATSKKPIIQNIANAISSKFSLAILILGAISFIFWYAKTGNFSISMLIFISVIIIACPCAIALATPISSIVGLNVALKKGILFKEAKFIEDLSKCDTVIFDKTGTLTKAKLSVSKAEIYEEFDINLLYSLVLASNHPISITIKEYIKNSYENLHILKLSEIKDITAKGMSAKFENKIIYGGSYNLMKELGFDCQKSNFSNYFFVLNNKIVAKFELKDEIKDNAYELIKSLKENGLKTIMLSGDNENVVKEVARNLKIQEYKSELLPIQKAQFIENLNKKGHSVAMVGDGINDALALSYARVSICVGNGADISLEKSDIVLLGNEILNLKNAFLIAKRTYKIIKQNLIFSLIYNSLTIPLAMCGYIIPLFAALSMSFSSIIVVLNALRIKSIKEIK</sequence>
<evidence type="ECO:0000256" key="4">
    <source>
        <dbReference type="ARBA" id="ARBA00022553"/>
    </source>
</evidence>
<dbReference type="PANTHER" id="PTHR43520:SF8">
    <property type="entry name" value="P-TYPE CU(+) TRANSPORTER"/>
    <property type="match status" value="1"/>
</dbReference>
<dbReference type="GO" id="GO:0005507">
    <property type="term" value="F:copper ion binding"/>
    <property type="evidence" value="ECO:0007669"/>
    <property type="project" value="TreeGrafter"/>
</dbReference>
<dbReference type="AlphaFoldDB" id="A0A381DL76"/>
<evidence type="ECO:0000256" key="5">
    <source>
        <dbReference type="ARBA" id="ARBA00022692"/>
    </source>
</evidence>
<evidence type="ECO:0000256" key="8">
    <source>
        <dbReference type="ARBA" id="ARBA00022840"/>
    </source>
</evidence>
<evidence type="ECO:0000313" key="19">
    <source>
        <dbReference type="Proteomes" id="UP000254920"/>
    </source>
</evidence>
<dbReference type="OrthoDB" id="2490525at2"/>
<dbReference type="NCBIfam" id="TIGR01511">
    <property type="entry name" value="ATPase-IB1_Cu"/>
    <property type="match status" value="1"/>
</dbReference>
<dbReference type="GO" id="GO:0043682">
    <property type="term" value="F:P-type divalent copper transporter activity"/>
    <property type="evidence" value="ECO:0007669"/>
    <property type="project" value="UniProtKB-EC"/>
</dbReference>
<evidence type="ECO:0000256" key="7">
    <source>
        <dbReference type="ARBA" id="ARBA00022741"/>
    </source>
</evidence>
<dbReference type="NCBIfam" id="TIGR01525">
    <property type="entry name" value="ATPase-IB_hvy"/>
    <property type="match status" value="1"/>
</dbReference>
<dbReference type="SFLD" id="SFLDF00027">
    <property type="entry name" value="p-type_atpase"/>
    <property type="match status" value="1"/>
</dbReference>
<dbReference type="CDD" id="cd02079">
    <property type="entry name" value="P-type_ATPase_HM"/>
    <property type="match status" value="1"/>
</dbReference>
<dbReference type="Proteomes" id="UP000254920">
    <property type="component" value="Unassembled WGS sequence"/>
</dbReference>
<feature type="transmembrane region" description="Helical" evidence="16">
    <location>
        <begin position="266"/>
        <end position="284"/>
    </location>
</feature>
<dbReference type="InterPro" id="IPR006121">
    <property type="entry name" value="HMA_dom"/>
</dbReference>
<feature type="transmembrane region" description="Helical" evidence="16">
    <location>
        <begin position="748"/>
        <end position="768"/>
    </location>
</feature>
<dbReference type="Gene3D" id="3.30.70.100">
    <property type="match status" value="1"/>
</dbReference>
<dbReference type="NCBIfam" id="TIGR01494">
    <property type="entry name" value="ATPase_P-type"/>
    <property type="match status" value="1"/>
</dbReference>
<dbReference type="SFLD" id="SFLDS00003">
    <property type="entry name" value="Haloacid_Dehalogenase"/>
    <property type="match status" value="1"/>
</dbReference>
<evidence type="ECO:0000256" key="13">
    <source>
        <dbReference type="ARBA" id="ARBA00038904"/>
    </source>
</evidence>
<dbReference type="InterPro" id="IPR023299">
    <property type="entry name" value="ATPase_P-typ_cyto_dom_N"/>
</dbReference>
<comment type="subcellular location">
    <subcellularLocation>
        <location evidence="2 16">Cell membrane</location>
    </subcellularLocation>
    <subcellularLocation>
        <location evidence="1">Endomembrane system</location>
        <topology evidence="1">Multi-pass membrane protein</topology>
    </subcellularLocation>
</comment>
<keyword evidence="10 16" id="KW-1133">Transmembrane helix</keyword>
<proteinExistence type="inferred from homology"/>